<dbReference type="InterPro" id="IPR018807">
    <property type="entry name" value="YJL171C/Tos1_N"/>
</dbReference>
<evidence type="ECO:0000259" key="9">
    <source>
        <dbReference type="Pfam" id="PF10287"/>
    </source>
</evidence>
<sequence>MVRSLNLLFLFSTLLVLFCNAQLSIDISSGSKKTKNYNVLAALNYEGAKAGEGAGEYGMVTDLNGKSCNKEPYQYNSTIGPWTEEKVLVLRGPLNLIKFRAFNGPSKSGGDWSLVSSYDSQEGKANNLVFLANRCPSYDGTQKSPMCYVKSDGLTGSKNPETFKGVLQDCVPGDNQCTCTDELQPFGSEIYLQTSKKCGTSKSGNNECMGCQSEFAHHGWGGQKTLFHIKAQFTPGKCTDRPAIWFLNSQVVRCQQYGCNCRMMGSDGGCGELDIAEVIENEHDYLYSENYCTDNTKKACTNGFPKYAKRSSKIIDYVVIFDASKKLIKVLLLQDGSPFDTSGDTLSDEYVSQLAQLRSSK</sequence>
<evidence type="ECO:0000256" key="8">
    <source>
        <dbReference type="SAM" id="SignalP"/>
    </source>
</evidence>
<dbReference type="PANTHER" id="PTHR31737:SF2">
    <property type="entry name" value="PROTEIN TOS1"/>
    <property type="match status" value="1"/>
</dbReference>
<evidence type="ECO:0000256" key="6">
    <source>
        <dbReference type="ARBA" id="ARBA00023295"/>
    </source>
</evidence>
<dbReference type="PANTHER" id="PTHR31737">
    <property type="entry name" value="PROTEIN TOS1"/>
    <property type="match status" value="1"/>
</dbReference>
<proteinExistence type="inferred from homology"/>
<name>F0WLF2_9STRA</name>
<comment type="similarity">
    <text evidence="2">Belongs to the PGA52 family.</text>
</comment>
<evidence type="ECO:0000313" key="12">
    <source>
        <dbReference type="EMBL" id="CCA23393.1"/>
    </source>
</evidence>
<keyword evidence="6" id="KW-0326">Glycosidase</keyword>
<organism evidence="11">
    <name type="scientific">Albugo laibachii Nc14</name>
    <dbReference type="NCBI Taxonomy" id="890382"/>
    <lineage>
        <taxon>Eukaryota</taxon>
        <taxon>Sar</taxon>
        <taxon>Stramenopiles</taxon>
        <taxon>Oomycota</taxon>
        <taxon>Peronosporomycetes</taxon>
        <taxon>Albuginales</taxon>
        <taxon>Albuginaceae</taxon>
        <taxon>Albugo</taxon>
    </lineage>
</organism>
<dbReference type="GO" id="GO:0071555">
    <property type="term" value="P:cell wall organization"/>
    <property type="evidence" value="ECO:0007669"/>
    <property type="project" value="UniProtKB-KW"/>
</dbReference>
<dbReference type="Pfam" id="PF10287">
    <property type="entry name" value="YJL171C_Tos1_C"/>
    <property type="match status" value="1"/>
</dbReference>
<reference evidence="11" key="1">
    <citation type="journal article" date="2011" name="PLoS Biol.">
        <title>Gene gain and loss during evolution of obligate parasitism in the white rust pathogen of Arabidopsis thaliana.</title>
        <authorList>
            <person name="Kemen E."/>
            <person name="Gardiner A."/>
            <person name="Schultz-Larsen T."/>
            <person name="Kemen A.C."/>
            <person name="Balmuth A.L."/>
            <person name="Robert-Seilaniantz A."/>
            <person name="Bailey K."/>
            <person name="Holub E."/>
            <person name="Studholme D.J."/>
            <person name="Maclean D."/>
            <person name="Jones J.D."/>
        </authorList>
    </citation>
    <scope>NUCLEOTIDE SEQUENCE</scope>
</reference>
<dbReference type="EMBL" id="FR824237">
    <property type="protein sequence ID" value="CCA23393.1"/>
    <property type="molecule type" value="Genomic_DNA"/>
</dbReference>
<feature type="chain" id="PRO_5007655478" description="glucan endo-1,3-beta-D-glucosidase" evidence="8">
    <location>
        <begin position="22"/>
        <end position="361"/>
    </location>
</feature>
<keyword evidence="5" id="KW-0378">Hydrolase</keyword>
<dbReference type="Pfam" id="PF10290">
    <property type="entry name" value="YJL171C_Tos1_N"/>
    <property type="match status" value="1"/>
</dbReference>
<dbReference type="HOGENOM" id="CLU_030276_5_1_1"/>
<feature type="domain" description="Cell wall protein YJL171C/Tos1 N-terminal" evidence="10">
    <location>
        <begin position="53"/>
        <end position="102"/>
    </location>
</feature>
<keyword evidence="4 8" id="KW-0732">Signal</keyword>
<feature type="domain" description="Cell wall protein YJL171C/Tos1 C-terminal" evidence="9">
    <location>
        <begin position="110"/>
        <end position="352"/>
    </location>
</feature>
<evidence type="ECO:0000256" key="4">
    <source>
        <dbReference type="ARBA" id="ARBA00022729"/>
    </source>
</evidence>
<evidence type="ECO:0000256" key="2">
    <source>
        <dbReference type="ARBA" id="ARBA00006055"/>
    </source>
</evidence>
<evidence type="ECO:0000256" key="1">
    <source>
        <dbReference type="ARBA" id="ARBA00000382"/>
    </source>
</evidence>
<reference evidence="11" key="2">
    <citation type="submission" date="2011-02" db="EMBL/GenBank/DDBJ databases">
        <authorList>
            <person name="MacLean D."/>
        </authorList>
    </citation>
    <scope>NUCLEOTIDE SEQUENCE</scope>
</reference>
<evidence type="ECO:0000256" key="3">
    <source>
        <dbReference type="ARBA" id="ARBA00012780"/>
    </source>
</evidence>
<keyword evidence="7" id="KW-0961">Cell wall biogenesis/degradation</keyword>
<dbReference type="EC" id="3.2.1.39" evidence="3"/>
<dbReference type="AlphaFoldDB" id="F0WLF2"/>
<dbReference type="InterPro" id="IPR018805">
    <property type="entry name" value="YJL171C/Tos1_C"/>
</dbReference>
<gene>
    <name evidence="11" type="primary">AlNc14C144G7340</name>
    <name evidence="12" type="synonym">AlNc14C192G8470</name>
    <name evidence="11" type="ORF">ALNC14_082580</name>
    <name evidence="12" type="ORF">ALNC14_095370</name>
</gene>
<protein>
    <recommendedName>
        <fullName evidence="3">glucan endo-1,3-beta-D-glucosidase</fullName>
        <ecNumber evidence="3">3.2.1.39</ecNumber>
    </recommendedName>
</protein>
<evidence type="ECO:0000313" key="11">
    <source>
        <dbReference type="EMBL" id="CCA22115.1"/>
    </source>
</evidence>
<dbReference type="GO" id="GO:0042973">
    <property type="term" value="F:glucan endo-1,3-beta-D-glucosidase activity"/>
    <property type="evidence" value="ECO:0007669"/>
    <property type="project" value="UniProtKB-EC"/>
</dbReference>
<comment type="catalytic activity">
    <reaction evidence="1">
        <text>Hydrolysis of (1-&gt;3)-beta-D-glucosidic linkages in (1-&gt;3)-beta-D-glucans.</text>
        <dbReference type="EC" id="3.2.1.39"/>
    </reaction>
</comment>
<accession>F0WLF2</accession>
<feature type="signal peptide" evidence="8">
    <location>
        <begin position="1"/>
        <end position="21"/>
    </location>
</feature>
<evidence type="ECO:0000256" key="5">
    <source>
        <dbReference type="ARBA" id="ARBA00022801"/>
    </source>
</evidence>
<evidence type="ECO:0000256" key="7">
    <source>
        <dbReference type="ARBA" id="ARBA00023316"/>
    </source>
</evidence>
<dbReference type="EMBL" id="FR824189">
    <property type="protein sequence ID" value="CCA22115.1"/>
    <property type="molecule type" value="Genomic_DNA"/>
</dbReference>
<evidence type="ECO:0000259" key="10">
    <source>
        <dbReference type="Pfam" id="PF10290"/>
    </source>
</evidence>